<dbReference type="GO" id="GO:0030170">
    <property type="term" value="F:pyridoxal phosphate binding"/>
    <property type="evidence" value="ECO:0007669"/>
    <property type="project" value="InterPro"/>
</dbReference>
<dbReference type="Gene3D" id="3.40.640.10">
    <property type="entry name" value="Type I PLP-dependent aspartate aminotransferase-like (Major domain)"/>
    <property type="match status" value="1"/>
</dbReference>
<dbReference type="InterPro" id="IPR015422">
    <property type="entry name" value="PyrdxlP-dep_Trfase_small"/>
</dbReference>
<proteinExistence type="predicted"/>
<gene>
    <name evidence="5" type="ORF">BOX17_09925</name>
</gene>
<dbReference type="AlphaFoldDB" id="A0A1J0VGU5"/>
<evidence type="ECO:0000259" key="4">
    <source>
        <dbReference type="Pfam" id="PF00155"/>
    </source>
</evidence>
<evidence type="ECO:0000256" key="2">
    <source>
        <dbReference type="ARBA" id="ARBA00022576"/>
    </source>
</evidence>
<evidence type="ECO:0000313" key="5">
    <source>
        <dbReference type="EMBL" id="APE31238.1"/>
    </source>
</evidence>
<dbReference type="InterPro" id="IPR015421">
    <property type="entry name" value="PyrdxlP-dep_Trfase_major"/>
</dbReference>
<dbReference type="PANTHER" id="PTHR42832:SF3">
    <property type="entry name" value="L-GLUTAMINE--4-(METHYLSULFANYL)-2-OXOBUTANOATE AMINOTRANSFERASE"/>
    <property type="match status" value="1"/>
</dbReference>
<name>A0A1J0VGU5_9GAMM</name>
<dbReference type="SUPFAM" id="SSF53383">
    <property type="entry name" value="PLP-dependent transferases"/>
    <property type="match status" value="1"/>
</dbReference>
<organism evidence="5 6">
    <name type="scientific">Halomonas aestuarii</name>
    <dbReference type="NCBI Taxonomy" id="1897729"/>
    <lineage>
        <taxon>Bacteria</taxon>
        <taxon>Pseudomonadati</taxon>
        <taxon>Pseudomonadota</taxon>
        <taxon>Gammaproteobacteria</taxon>
        <taxon>Oceanospirillales</taxon>
        <taxon>Halomonadaceae</taxon>
        <taxon>Halomonas</taxon>
    </lineage>
</organism>
<dbReference type="InterPro" id="IPR004839">
    <property type="entry name" value="Aminotransferase_I/II_large"/>
</dbReference>
<keyword evidence="2" id="KW-0032">Aminotransferase</keyword>
<feature type="domain" description="Aminotransferase class I/classII large" evidence="4">
    <location>
        <begin position="32"/>
        <end position="377"/>
    </location>
</feature>
<dbReference type="GO" id="GO:0009089">
    <property type="term" value="P:lysine biosynthetic process via diaminopimelate"/>
    <property type="evidence" value="ECO:0007669"/>
    <property type="project" value="InterPro"/>
</dbReference>
<dbReference type="RefSeq" id="WP_071944165.1">
    <property type="nucleotide sequence ID" value="NZ_CP018139.1"/>
</dbReference>
<dbReference type="Proteomes" id="UP000181985">
    <property type="component" value="Chromosome"/>
</dbReference>
<dbReference type="InterPro" id="IPR015424">
    <property type="entry name" value="PyrdxlP-dep_Trfase"/>
</dbReference>
<dbReference type="OrthoDB" id="9813612at2"/>
<dbReference type="Gene3D" id="3.90.1150.10">
    <property type="entry name" value="Aspartate Aminotransferase, domain 1"/>
    <property type="match status" value="1"/>
</dbReference>
<accession>A0A1J0VGU5</accession>
<dbReference type="CDD" id="cd00609">
    <property type="entry name" value="AAT_like"/>
    <property type="match status" value="1"/>
</dbReference>
<sequence length="401" mass="43792">MNPDLDALKPYPFEKLAALRAGVTPPAGVTSIPLTIGEPQHAPYAAALETLHAHRQAFARYPATAGLPELRGAIADWATRRFGLEGLDADHQVLPVNGTREAIFAFVQAALDRTRPARVAMPNPFYQIYEGATLLAGGQPLYLDCGAETDFRPDIEAVPAETWRDVQLVFLCSPGNPTGAVTPLAEFERLIALADEFDFIIASDECYSELYLDEAAPPPGLLEACARLGRHDYRRCLVFHSLSKRSNLPGLRSGFVAGDADLIAPFRRYRTYHGCAMSLPLQHASITAWNDEAHVRANRDAYRETFAAVTEILAPVMDFPAPEAGFYLWPAVPGGDDEAFTRALYAEEHVGVLPGSYMGRPGRHGVNPGAGRLRLALVAEVAATAEAARRIRRFIERSTRC</sequence>
<keyword evidence="3" id="KW-0808">Transferase</keyword>
<protein>
    <submittedName>
        <fullName evidence="5">Succinyldiaminopimelate transaminase</fullName>
    </submittedName>
</protein>
<dbReference type="InterPro" id="IPR050881">
    <property type="entry name" value="LL-DAP_aminotransferase"/>
</dbReference>
<comment type="cofactor">
    <cofactor evidence="1">
        <name>pyridoxal 5'-phosphate</name>
        <dbReference type="ChEBI" id="CHEBI:597326"/>
    </cofactor>
</comment>
<evidence type="ECO:0000256" key="3">
    <source>
        <dbReference type="ARBA" id="ARBA00022679"/>
    </source>
</evidence>
<evidence type="ECO:0000313" key="6">
    <source>
        <dbReference type="Proteomes" id="UP000181985"/>
    </source>
</evidence>
<evidence type="ECO:0000256" key="1">
    <source>
        <dbReference type="ARBA" id="ARBA00001933"/>
    </source>
</evidence>
<dbReference type="NCBIfam" id="TIGR03538">
    <property type="entry name" value="DapC_gpp"/>
    <property type="match status" value="1"/>
</dbReference>
<dbReference type="GO" id="GO:0009016">
    <property type="term" value="F:succinyldiaminopimelate transaminase activity"/>
    <property type="evidence" value="ECO:0007669"/>
    <property type="project" value="InterPro"/>
</dbReference>
<dbReference type="InterPro" id="IPR019878">
    <property type="entry name" value="DapC_beta/gammaproteobac"/>
</dbReference>
<keyword evidence="6" id="KW-1185">Reference proteome</keyword>
<dbReference type="KEGG" id="hsi:BOX17_09925"/>
<dbReference type="EMBL" id="CP018139">
    <property type="protein sequence ID" value="APE31238.1"/>
    <property type="molecule type" value="Genomic_DNA"/>
</dbReference>
<dbReference type="Pfam" id="PF00155">
    <property type="entry name" value="Aminotran_1_2"/>
    <property type="match status" value="1"/>
</dbReference>
<dbReference type="PANTHER" id="PTHR42832">
    <property type="entry name" value="AMINO ACID AMINOTRANSFERASE"/>
    <property type="match status" value="1"/>
</dbReference>
<reference evidence="6" key="1">
    <citation type="submission" date="2016-11" db="EMBL/GenBank/DDBJ databases">
        <title>Halolamina sediminis sp. nov., an extremely halophilic archaeon isolated from solar salt.</title>
        <authorList>
            <person name="Koh H.-W."/>
            <person name="Rani S."/>
            <person name="Park S.-J."/>
        </authorList>
    </citation>
    <scope>NUCLEOTIDE SEQUENCE [LARGE SCALE GENOMIC DNA]</scope>
    <source>
        <strain evidence="6">Hb3</strain>
    </source>
</reference>